<dbReference type="InterPro" id="IPR006525">
    <property type="entry name" value="Cystatin-related_pln"/>
</dbReference>
<evidence type="ECO:0000256" key="6">
    <source>
        <dbReference type="ARBA" id="ARBA00023136"/>
    </source>
</evidence>
<keyword evidence="3 7" id="KW-1003">Cell membrane</keyword>
<evidence type="ECO:0000256" key="7">
    <source>
        <dbReference type="RuleBase" id="RU361233"/>
    </source>
</evidence>
<protein>
    <recommendedName>
        <fullName evidence="7">CASP-like protein</fullName>
    </recommendedName>
</protein>
<reference evidence="10" key="1">
    <citation type="submission" date="2021-01" db="EMBL/GenBank/DDBJ databases">
        <authorList>
            <consortium name="Genoscope - CEA"/>
            <person name="William W."/>
        </authorList>
    </citation>
    <scope>NUCLEOTIDE SEQUENCE</scope>
</reference>
<comment type="subcellular location">
    <subcellularLocation>
        <location evidence="1 7">Cell membrane</location>
        <topology evidence="1 7">Multi-pass membrane protein</topology>
    </subcellularLocation>
</comment>
<dbReference type="AlphaFoldDB" id="A0A816KST5"/>
<keyword evidence="4 7" id="KW-0812">Transmembrane</keyword>
<organism evidence="10">
    <name type="scientific">Brassica napus</name>
    <name type="common">Rape</name>
    <dbReference type="NCBI Taxonomy" id="3708"/>
    <lineage>
        <taxon>Eukaryota</taxon>
        <taxon>Viridiplantae</taxon>
        <taxon>Streptophyta</taxon>
        <taxon>Embryophyta</taxon>
        <taxon>Tracheophyta</taxon>
        <taxon>Spermatophyta</taxon>
        <taxon>Magnoliopsida</taxon>
        <taxon>eudicotyledons</taxon>
        <taxon>Gunneridae</taxon>
        <taxon>Pentapetalae</taxon>
        <taxon>rosids</taxon>
        <taxon>malvids</taxon>
        <taxon>Brassicales</taxon>
        <taxon>Brassicaceae</taxon>
        <taxon>Brassiceae</taxon>
        <taxon>Brassica</taxon>
    </lineage>
</organism>
<evidence type="ECO:0000256" key="8">
    <source>
        <dbReference type="SAM" id="MobiDB-lite"/>
    </source>
</evidence>
<evidence type="ECO:0000313" key="10">
    <source>
        <dbReference type="EMBL" id="CAF1923599.1"/>
    </source>
</evidence>
<evidence type="ECO:0000256" key="5">
    <source>
        <dbReference type="ARBA" id="ARBA00022989"/>
    </source>
</evidence>
<dbReference type="NCBIfam" id="TIGR01638">
    <property type="entry name" value="Atha_cystat_rel"/>
    <property type="match status" value="1"/>
</dbReference>
<feature type="domain" description="Casparian strip membrane protein" evidence="9">
    <location>
        <begin position="23"/>
        <end position="89"/>
    </location>
</feature>
<dbReference type="Pfam" id="PF04535">
    <property type="entry name" value="CASP_dom"/>
    <property type="match status" value="1"/>
</dbReference>
<comment type="caution">
    <text evidence="7">Lacks conserved residue(s) required for the propagation of feature annotation.</text>
</comment>
<proteinExistence type="inferred from homology"/>
<feature type="transmembrane region" description="Helical" evidence="7">
    <location>
        <begin position="27"/>
        <end position="47"/>
    </location>
</feature>
<evidence type="ECO:0000256" key="3">
    <source>
        <dbReference type="ARBA" id="ARBA00022475"/>
    </source>
</evidence>
<feature type="region of interest" description="Disordered" evidence="8">
    <location>
        <begin position="131"/>
        <end position="152"/>
    </location>
</feature>
<evidence type="ECO:0000256" key="4">
    <source>
        <dbReference type="ARBA" id="ARBA00022692"/>
    </source>
</evidence>
<comment type="similarity">
    <text evidence="2 7">Belongs to the Casparian strip membrane proteins (CASP) family.</text>
</comment>
<dbReference type="PANTHER" id="PTHR31228">
    <property type="entry name" value="CYSTATIN/MONELLIN SUPERFAMILY PROTEIN"/>
    <property type="match status" value="1"/>
</dbReference>
<name>A0A816KST5_BRANA</name>
<dbReference type="Proteomes" id="UP001295469">
    <property type="component" value="Chromosome C05"/>
</dbReference>
<feature type="transmembrane region" description="Helical" evidence="7">
    <location>
        <begin position="67"/>
        <end position="88"/>
    </location>
</feature>
<evidence type="ECO:0000256" key="1">
    <source>
        <dbReference type="ARBA" id="ARBA00004651"/>
    </source>
</evidence>
<dbReference type="Gene3D" id="3.10.450.10">
    <property type="match status" value="1"/>
</dbReference>
<sequence length="309" mass="35487">SSIARISRDLPKKLKLMVKVTQRLGGLVLRFAAFCAALGAVIAMVTSRERSSFFVLSLVAKYSDLAAFKYFVIANAIVSVYSFLVLFLPKESLLWKFVVVLDLERRGGRPPGRIALSFRAKARPRRLRRRIPSTRTKAKEAEKRSTKTNSVESDQVWDVDSFDLDYESPDESPSETDEEELRRYLRHIYKSRGFLLDKEMVPKNLFQGWRPLNLDAVFKDPNLTGRDYMEIMARVAIDKYNQTKNKIVTLDHIVRAVIRMSIGVTAYITFMAKESPEGELVEYQAKTEIKVWQTKIHPILCRPTSSSER</sequence>
<evidence type="ECO:0000256" key="2">
    <source>
        <dbReference type="ARBA" id="ARBA00007651"/>
    </source>
</evidence>
<dbReference type="GO" id="GO:0005886">
    <property type="term" value="C:plasma membrane"/>
    <property type="evidence" value="ECO:0007669"/>
    <property type="project" value="UniProtKB-SubCell"/>
</dbReference>
<gene>
    <name evidence="10" type="ORF">DARMORV10_C05P02080.1</name>
</gene>
<dbReference type="EMBL" id="HG994369">
    <property type="protein sequence ID" value="CAF1923599.1"/>
    <property type="molecule type" value="Genomic_DNA"/>
</dbReference>
<dbReference type="InterPro" id="IPR006459">
    <property type="entry name" value="CASP/CASPL"/>
</dbReference>
<accession>A0A816KST5</accession>
<dbReference type="NCBIfam" id="TIGR01569">
    <property type="entry name" value="A_tha_TIGR01569"/>
    <property type="match status" value="1"/>
</dbReference>
<keyword evidence="5 7" id="KW-1133">Transmembrane helix</keyword>
<evidence type="ECO:0000259" key="9">
    <source>
        <dbReference type="Pfam" id="PF04535"/>
    </source>
</evidence>
<dbReference type="PANTHER" id="PTHR31228:SF23">
    <property type="entry name" value="CYSTATIN_MONELLIN SUPERFAMILY PROTEIN"/>
    <property type="match status" value="1"/>
</dbReference>
<feature type="non-terminal residue" evidence="10">
    <location>
        <position position="1"/>
    </location>
</feature>
<comment type="subunit">
    <text evidence="7">Homodimer and heterodimers.</text>
</comment>
<dbReference type="InterPro" id="IPR006702">
    <property type="entry name" value="CASP_dom"/>
</dbReference>
<keyword evidence="6 7" id="KW-0472">Membrane</keyword>